<keyword evidence="4" id="KW-1185">Reference proteome</keyword>
<dbReference type="SUPFAM" id="SSF55961">
    <property type="entry name" value="Bet v1-like"/>
    <property type="match status" value="1"/>
</dbReference>
<dbReference type="InterPro" id="IPR023393">
    <property type="entry name" value="START-like_dom_sf"/>
</dbReference>
<dbReference type="Proteomes" id="UP001500016">
    <property type="component" value="Unassembled WGS sequence"/>
</dbReference>
<dbReference type="EMBL" id="BAAAPE010000011">
    <property type="protein sequence ID" value="GAA2082559.1"/>
    <property type="molecule type" value="Genomic_DNA"/>
</dbReference>
<evidence type="ECO:0000313" key="4">
    <source>
        <dbReference type="Proteomes" id="UP001500016"/>
    </source>
</evidence>
<dbReference type="CDD" id="cd08899">
    <property type="entry name" value="SRPBCC_CalC_Aha1-like_6"/>
    <property type="match status" value="1"/>
</dbReference>
<evidence type="ECO:0000259" key="2">
    <source>
        <dbReference type="Pfam" id="PF08327"/>
    </source>
</evidence>
<sequence>MDLGTFIDFDGRPAVRFTRVYEHPVERLWQALTEPGELAHWFPSPEVRMEPRVGGKIEFSGDPNIEEDVSVGTVLVHEPPHRLAFTWGGDELHFTLRAAGEGGCELTLVDVLERRDAAARNAAGWDVCLGALGARIAGTEARAAPDWGPRYEAYIAEGLPSGAPVPGTE</sequence>
<feature type="domain" description="Activator of Hsp90 ATPase homologue 1/2-like C-terminal" evidence="2">
    <location>
        <begin position="23"/>
        <end position="134"/>
    </location>
</feature>
<organism evidence="3 4">
    <name type="scientific">Streptomyces albiaxialis</name>
    <dbReference type="NCBI Taxonomy" id="329523"/>
    <lineage>
        <taxon>Bacteria</taxon>
        <taxon>Bacillati</taxon>
        <taxon>Actinomycetota</taxon>
        <taxon>Actinomycetes</taxon>
        <taxon>Kitasatosporales</taxon>
        <taxon>Streptomycetaceae</taxon>
        <taxon>Streptomyces</taxon>
    </lineage>
</organism>
<dbReference type="InterPro" id="IPR013538">
    <property type="entry name" value="ASHA1/2-like_C"/>
</dbReference>
<comment type="caution">
    <text evidence="3">The sequence shown here is derived from an EMBL/GenBank/DDBJ whole genome shotgun (WGS) entry which is preliminary data.</text>
</comment>
<accession>A0ABN2W421</accession>
<reference evidence="3 4" key="1">
    <citation type="journal article" date="2019" name="Int. J. Syst. Evol. Microbiol.">
        <title>The Global Catalogue of Microorganisms (GCM) 10K type strain sequencing project: providing services to taxonomists for standard genome sequencing and annotation.</title>
        <authorList>
            <consortium name="The Broad Institute Genomics Platform"/>
            <consortium name="The Broad Institute Genome Sequencing Center for Infectious Disease"/>
            <person name="Wu L."/>
            <person name="Ma J."/>
        </authorList>
    </citation>
    <scope>NUCLEOTIDE SEQUENCE [LARGE SCALE GENOMIC DNA]</scope>
    <source>
        <strain evidence="3 4">JCM 15478</strain>
    </source>
</reference>
<dbReference type="Pfam" id="PF08327">
    <property type="entry name" value="AHSA1"/>
    <property type="match status" value="1"/>
</dbReference>
<comment type="similarity">
    <text evidence="1">Belongs to the AHA1 family.</text>
</comment>
<dbReference type="Gene3D" id="3.30.530.20">
    <property type="match status" value="1"/>
</dbReference>
<evidence type="ECO:0000256" key="1">
    <source>
        <dbReference type="ARBA" id="ARBA00006817"/>
    </source>
</evidence>
<name>A0ABN2W421_9ACTN</name>
<proteinExistence type="inferred from homology"/>
<dbReference type="RefSeq" id="WP_344530484.1">
    <property type="nucleotide sequence ID" value="NZ_BAAAPE010000011.1"/>
</dbReference>
<protein>
    <recommendedName>
        <fullName evidence="2">Activator of Hsp90 ATPase homologue 1/2-like C-terminal domain-containing protein</fullName>
    </recommendedName>
</protein>
<gene>
    <name evidence="3" type="ORF">GCM10009801_42390</name>
</gene>
<evidence type="ECO:0000313" key="3">
    <source>
        <dbReference type="EMBL" id="GAA2082559.1"/>
    </source>
</evidence>